<proteinExistence type="predicted"/>
<name>A0ABQ3MCP7_9PSEU</name>
<gene>
    <name evidence="1" type="ORF">GCM10017774_31620</name>
</gene>
<keyword evidence="2" id="KW-1185">Reference proteome</keyword>
<evidence type="ECO:0000313" key="2">
    <source>
        <dbReference type="Proteomes" id="UP000605568"/>
    </source>
</evidence>
<evidence type="ECO:0008006" key="3">
    <source>
        <dbReference type="Google" id="ProtNLM"/>
    </source>
</evidence>
<organism evidence="1 2">
    <name type="scientific">Lentzea cavernae</name>
    <dbReference type="NCBI Taxonomy" id="2020703"/>
    <lineage>
        <taxon>Bacteria</taxon>
        <taxon>Bacillati</taxon>
        <taxon>Actinomycetota</taxon>
        <taxon>Actinomycetes</taxon>
        <taxon>Pseudonocardiales</taxon>
        <taxon>Pseudonocardiaceae</taxon>
        <taxon>Lentzea</taxon>
    </lineage>
</organism>
<reference evidence="2" key="1">
    <citation type="journal article" date="2019" name="Int. J. Syst. Evol. Microbiol.">
        <title>The Global Catalogue of Microorganisms (GCM) 10K type strain sequencing project: providing services to taxonomists for standard genome sequencing and annotation.</title>
        <authorList>
            <consortium name="The Broad Institute Genomics Platform"/>
            <consortium name="The Broad Institute Genome Sequencing Center for Infectious Disease"/>
            <person name="Wu L."/>
            <person name="Ma J."/>
        </authorList>
    </citation>
    <scope>NUCLEOTIDE SEQUENCE [LARGE SCALE GENOMIC DNA]</scope>
    <source>
        <strain evidence="2">CGMCC 4.7367</strain>
    </source>
</reference>
<protein>
    <recommendedName>
        <fullName evidence="3">Secreted protein</fullName>
    </recommendedName>
</protein>
<sequence>MPQIGVVTVVVSSVAVTTQVYWVGEPCRSPIIPGSAVATTVLLSVETNRASSRPVSDFRTLRRDGAVLVLMRPD</sequence>
<accession>A0ABQ3MCP7</accession>
<dbReference type="Proteomes" id="UP000605568">
    <property type="component" value="Unassembled WGS sequence"/>
</dbReference>
<comment type="caution">
    <text evidence="1">The sequence shown here is derived from an EMBL/GenBank/DDBJ whole genome shotgun (WGS) entry which is preliminary data.</text>
</comment>
<dbReference type="EMBL" id="BNAR01000004">
    <property type="protein sequence ID" value="GHH39648.1"/>
    <property type="molecule type" value="Genomic_DNA"/>
</dbReference>
<evidence type="ECO:0000313" key="1">
    <source>
        <dbReference type="EMBL" id="GHH39648.1"/>
    </source>
</evidence>